<sequence length="1058" mass="118736">MSLFGNFNASAAAFRPEATNALVNVNLEFNIFTKRFVDPPPEYAGVGQHLTTTRRREAQDGTRHGVARLLGTLFKDSSLLPSTPELIKAYGSRASEISRTITANPRGNESHGAFADMIGADATTLWAAATSGRSAIQCHLLACLLARIWEPPEATSIWVEIIAKRKRTLQDKLAKEGELEQEVLLAVASDISRSDLFDWDASARAWLRVADQVMKKQQTQAKLIIDNLDMPVNSKADTYDSVIYAWASSMTQMEQLLRGTPLHVYRGDVLLGLLSWHLYPDMKCLFAEERTIEQHDPLLKGHGILTLGLEPSPRVTKDRQSVYWALPLAHLRYYGRLPVTRVQSMRTSDRDRLTVDEMLWAWASSYVLAWHHLSIPTSTLLQFVSHVAIELHYALGYDTCASSSNRSGAWLSSHSQPSNPSWLRMLSRVCLQYKDSLHEERIRKLQALGRRFHRAFDAPFNGIFNVETYLVAGRSTEAKIKLLREIVLSKPRFSRTKTDQYEYLIVYKHSRPIAPEVKRTKGPDIFEYATALPESGTCVGIEKTHRRWIAPRHVDSLTQDDMKLINDRQHEIRNMKEMVSPFDPNLPAFTLPLIKAVNEEYLYDTGIHPGDSCKTTIINQSTVTPRKKKQQYRNNVVSMQTYKRSKLVKVIEYIVVLGSLDNVALLQRRDLSHTIHQSGDPDAVQSPDGTWPTNELTIQQILTLFRPEAVDFKKCAESMHSTRVSLQALTLIESLYKNMGDATIDVRAVGVNFDEAKWVRSAVTQATMKTNGEHMTSLHNFCTHLPYCRAEDVDAATRFACIAMMETGSYDLDPRGLRSVFGLCASDSLYIASCLLRDPADVLNGPPIQRYTGNIGKAGMAFMVPPKEPEIRRYDLIDEWYQYDHNIFTGKMEDCFKGTSLHISFSQASQAVNVNFSGGPDIEAYFLETLISVYSRAQWIAELDVLSSISNPNLKSAAEILRYKTCNCKGHDSTGGGSSIISIDNFAEMLVPPNHPGIIRADGNWQARLAATSLCIAKGYRVVIKDKSTCLVCIIDKIKARGTIPNHSGGQEDVLMIL</sequence>
<organism evidence="1 2">
    <name type="scientific">Xylaria curta</name>
    <dbReference type="NCBI Taxonomy" id="42375"/>
    <lineage>
        <taxon>Eukaryota</taxon>
        <taxon>Fungi</taxon>
        <taxon>Dikarya</taxon>
        <taxon>Ascomycota</taxon>
        <taxon>Pezizomycotina</taxon>
        <taxon>Sordariomycetes</taxon>
        <taxon>Xylariomycetidae</taxon>
        <taxon>Xylariales</taxon>
        <taxon>Xylariaceae</taxon>
        <taxon>Xylaria</taxon>
    </lineage>
</organism>
<accession>A0ACC1PRG1</accession>
<name>A0ACC1PRG1_9PEZI</name>
<reference evidence="1" key="1">
    <citation type="submission" date="2022-10" db="EMBL/GenBank/DDBJ databases">
        <title>Genome Sequence of Xylaria curta.</title>
        <authorList>
            <person name="Buettner E."/>
        </authorList>
    </citation>
    <scope>NUCLEOTIDE SEQUENCE</scope>
    <source>
        <strain evidence="1">Babe10</strain>
    </source>
</reference>
<protein>
    <submittedName>
        <fullName evidence="1">Uncharacterized protein</fullName>
    </submittedName>
</protein>
<comment type="caution">
    <text evidence="1">The sequence shown here is derived from an EMBL/GenBank/DDBJ whole genome shotgun (WGS) entry which is preliminary data.</text>
</comment>
<evidence type="ECO:0000313" key="2">
    <source>
        <dbReference type="Proteomes" id="UP001143856"/>
    </source>
</evidence>
<proteinExistence type="predicted"/>
<gene>
    <name evidence="1" type="ORF">NUW58_g229</name>
</gene>
<dbReference type="EMBL" id="JAPDGR010000018">
    <property type="protein sequence ID" value="KAJ2998734.1"/>
    <property type="molecule type" value="Genomic_DNA"/>
</dbReference>
<keyword evidence="2" id="KW-1185">Reference proteome</keyword>
<dbReference type="Proteomes" id="UP001143856">
    <property type="component" value="Unassembled WGS sequence"/>
</dbReference>
<evidence type="ECO:0000313" key="1">
    <source>
        <dbReference type="EMBL" id="KAJ2998734.1"/>
    </source>
</evidence>